<dbReference type="OrthoDB" id="2585655at2759"/>
<keyword evidence="9" id="KW-1185">Reference proteome</keyword>
<dbReference type="AlphaFoldDB" id="A0A2S5BGP3"/>
<dbReference type="CDD" id="cd17323">
    <property type="entry name" value="MFS_Tpo1_MDR_like"/>
    <property type="match status" value="1"/>
</dbReference>
<feature type="transmembrane region" description="Helical" evidence="6">
    <location>
        <begin position="476"/>
        <end position="501"/>
    </location>
</feature>
<feature type="transmembrane region" description="Helical" evidence="6">
    <location>
        <begin position="262"/>
        <end position="281"/>
    </location>
</feature>
<feature type="region of interest" description="Disordered" evidence="5">
    <location>
        <begin position="1"/>
        <end position="83"/>
    </location>
</feature>
<evidence type="ECO:0000256" key="3">
    <source>
        <dbReference type="ARBA" id="ARBA00022989"/>
    </source>
</evidence>
<reference evidence="8 9" key="1">
    <citation type="journal article" date="2018" name="Front. Microbiol.">
        <title>Prospects for Fungal Bioremediation of Acidic Radioactive Waste Sites: Characterization and Genome Sequence of Rhodotorula taiwanensis MD1149.</title>
        <authorList>
            <person name="Tkavc R."/>
            <person name="Matrosova V.Y."/>
            <person name="Grichenko O.E."/>
            <person name="Gostincar C."/>
            <person name="Volpe R.P."/>
            <person name="Klimenkova P."/>
            <person name="Gaidamakova E.K."/>
            <person name="Zhou C.E."/>
            <person name="Stewart B.J."/>
            <person name="Lyman M.G."/>
            <person name="Malfatti S.A."/>
            <person name="Rubinfeld B."/>
            <person name="Courtot M."/>
            <person name="Singh J."/>
            <person name="Dalgard C.L."/>
            <person name="Hamilton T."/>
            <person name="Frey K.G."/>
            <person name="Gunde-Cimerman N."/>
            <person name="Dugan L."/>
            <person name="Daly M.J."/>
        </authorList>
    </citation>
    <scope>NUCLEOTIDE SEQUENCE [LARGE SCALE GENOMIC DNA]</scope>
    <source>
        <strain evidence="8 9">MD1149</strain>
    </source>
</reference>
<feature type="transmembrane region" description="Helical" evidence="6">
    <location>
        <begin position="233"/>
        <end position="256"/>
    </location>
</feature>
<sequence>MTHGMHDPPASQTRSSAHAVAGTSDVELQAQVRSAPTASPIDAQALQEVTETGTTSTLDGNESIAGGPEREKEPPDLDLKPEAPPLDIEHVVVIDDPREWPRRRKATVLATIAFTAIGATLTGSIFFPALESLQHDLHANDNLVAATVSVFIAGQGIFPSIWASLSEVTGRKYCYLASLLIYIVGTIVCSQAHSMGVFIAMRVLQSLGSSAVLALGAGTLSDMYDTHERGEKLGIYYACPLLGPSIGPLLGGAVTASSSWRATFYFLLAYGVACWLLVLFLPDTFRRERSLAWRKARDRARQLAAEDRLKARCALPPPVAPKATSNFSPMDRVKTAVSMRTGRDFKVKIKFSDINPLSAVGGVVKQPTNLLVLIYSGFLFASQYCITYTASRTFAAAPYNYTPIKVGLVLLSFGTGNVVGSVGGGRYSDYILRKMKERNNGKGEPEMRIKSTYGAMLFLPPLFVAYAWTVQEQVSVAGPVVVLFFLGAAIMVIYSSTLAFIVDANPGRSSSAVACNSLFRGVLACAASQAAEPILNRVGGNGPFYSGWAMILLVGQLALVIVAIKGKKWRAAFGQQEERAEALRQERRQARLAKIGEGVRQ</sequence>
<evidence type="ECO:0000256" key="6">
    <source>
        <dbReference type="SAM" id="Phobius"/>
    </source>
</evidence>
<dbReference type="Pfam" id="PF07690">
    <property type="entry name" value="MFS_1"/>
    <property type="match status" value="1"/>
</dbReference>
<protein>
    <recommendedName>
        <fullName evidence="7">Major facilitator superfamily (MFS) profile domain-containing protein</fullName>
    </recommendedName>
</protein>
<feature type="domain" description="Major facilitator superfamily (MFS) profile" evidence="7">
    <location>
        <begin position="108"/>
        <end position="567"/>
    </location>
</feature>
<evidence type="ECO:0000313" key="9">
    <source>
        <dbReference type="Proteomes" id="UP000237144"/>
    </source>
</evidence>
<keyword evidence="3 6" id="KW-1133">Transmembrane helix</keyword>
<evidence type="ECO:0000256" key="1">
    <source>
        <dbReference type="ARBA" id="ARBA00004141"/>
    </source>
</evidence>
<organism evidence="8 9">
    <name type="scientific">Rhodotorula taiwanensis</name>
    <dbReference type="NCBI Taxonomy" id="741276"/>
    <lineage>
        <taxon>Eukaryota</taxon>
        <taxon>Fungi</taxon>
        <taxon>Dikarya</taxon>
        <taxon>Basidiomycota</taxon>
        <taxon>Pucciniomycotina</taxon>
        <taxon>Microbotryomycetes</taxon>
        <taxon>Sporidiobolales</taxon>
        <taxon>Sporidiobolaceae</taxon>
        <taxon>Rhodotorula</taxon>
    </lineage>
</organism>
<dbReference type="Proteomes" id="UP000237144">
    <property type="component" value="Unassembled WGS sequence"/>
</dbReference>
<dbReference type="PROSITE" id="PS50850">
    <property type="entry name" value="MFS"/>
    <property type="match status" value="1"/>
</dbReference>
<keyword evidence="2 6" id="KW-0812">Transmembrane</keyword>
<feature type="transmembrane region" description="Helical" evidence="6">
    <location>
        <begin position="543"/>
        <end position="564"/>
    </location>
</feature>
<feature type="transmembrane region" description="Helical" evidence="6">
    <location>
        <begin position="173"/>
        <end position="193"/>
    </location>
</feature>
<feature type="compositionally biased region" description="Basic and acidic residues" evidence="5">
    <location>
        <begin position="68"/>
        <end position="83"/>
    </location>
</feature>
<evidence type="ECO:0000256" key="4">
    <source>
        <dbReference type="ARBA" id="ARBA00023136"/>
    </source>
</evidence>
<feature type="transmembrane region" description="Helical" evidence="6">
    <location>
        <begin position="370"/>
        <end position="390"/>
    </location>
</feature>
<feature type="transmembrane region" description="Helical" evidence="6">
    <location>
        <begin position="199"/>
        <end position="221"/>
    </location>
</feature>
<dbReference type="PANTHER" id="PTHR23502:SF5">
    <property type="entry name" value="QUINIDINE RESISTANCE PROTEIN 3"/>
    <property type="match status" value="1"/>
</dbReference>
<feature type="transmembrane region" description="Helical" evidence="6">
    <location>
        <begin position="513"/>
        <end position="531"/>
    </location>
</feature>
<feature type="transmembrane region" description="Helical" evidence="6">
    <location>
        <begin position="410"/>
        <end position="432"/>
    </location>
</feature>
<dbReference type="EMBL" id="PJQD01000009">
    <property type="protein sequence ID" value="POY75948.1"/>
    <property type="molecule type" value="Genomic_DNA"/>
</dbReference>
<dbReference type="SUPFAM" id="SSF103473">
    <property type="entry name" value="MFS general substrate transporter"/>
    <property type="match status" value="1"/>
</dbReference>
<dbReference type="Gene3D" id="1.20.1720.10">
    <property type="entry name" value="Multidrug resistance protein D"/>
    <property type="match status" value="1"/>
</dbReference>
<dbReference type="InterPro" id="IPR011701">
    <property type="entry name" value="MFS"/>
</dbReference>
<feature type="transmembrane region" description="Helical" evidence="6">
    <location>
        <begin position="142"/>
        <end position="161"/>
    </location>
</feature>
<dbReference type="GO" id="GO:0005886">
    <property type="term" value="C:plasma membrane"/>
    <property type="evidence" value="ECO:0007669"/>
    <property type="project" value="TreeGrafter"/>
</dbReference>
<comment type="caution">
    <text evidence="8">The sequence shown here is derived from an EMBL/GenBank/DDBJ whole genome shotgun (WGS) entry which is preliminary data.</text>
</comment>
<feature type="compositionally biased region" description="Polar residues" evidence="5">
    <location>
        <begin position="47"/>
        <end position="60"/>
    </location>
</feature>
<accession>A0A2S5BGP3</accession>
<dbReference type="InterPro" id="IPR036259">
    <property type="entry name" value="MFS_trans_sf"/>
</dbReference>
<evidence type="ECO:0000259" key="7">
    <source>
        <dbReference type="PROSITE" id="PS50850"/>
    </source>
</evidence>
<evidence type="ECO:0000256" key="5">
    <source>
        <dbReference type="SAM" id="MobiDB-lite"/>
    </source>
</evidence>
<comment type="subcellular location">
    <subcellularLocation>
        <location evidence="1">Membrane</location>
        <topology evidence="1">Multi-pass membrane protein</topology>
    </subcellularLocation>
</comment>
<proteinExistence type="predicted"/>
<dbReference type="PANTHER" id="PTHR23502">
    <property type="entry name" value="MAJOR FACILITATOR SUPERFAMILY"/>
    <property type="match status" value="1"/>
</dbReference>
<evidence type="ECO:0000256" key="2">
    <source>
        <dbReference type="ARBA" id="ARBA00022692"/>
    </source>
</evidence>
<name>A0A2S5BGP3_9BASI</name>
<evidence type="ECO:0000313" key="8">
    <source>
        <dbReference type="EMBL" id="POY75948.1"/>
    </source>
</evidence>
<dbReference type="Gene3D" id="1.20.1250.20">
    <property type="entry name" value="MFS general substrate transporter like domains"/>
    <property type="match status" value="1"/>
</dbReference>
<gene>
    <name evidence="8" type="ORF">BMF94_1032</name>
</gene>
<feature type="transmembrane region" description="Helical" evidence="6">
    <location>
        <begin position="108"/>
        <end position="130"/>
    </location>
</feature>
<feature type="transmembrane region" description="Helical" evidence="6">
    <location>
        <begin position="453"/>
        <end position="470"/>
    </location>
</feature>
<dbReference type="InterPro" id="IPR020846">
    <property type="entry name" value="MFS_dom"/>
</dbReference>
<dbReference type="STRING" id="741276.A0A2S5BGP3"/>
<dbReference type="GO" id="GO:0022857">
    <property type="term" value="F:transmembrane transporter activity"/>
    <property type="evidence" value="ECO:0007669"/>
    <property type="project" value="InterPro"/>
</dbReference>
<keyword evidence="4 6" id="KW-0472">Membrane</keyword>